<dbReference type="PANTHER" id="PTHR34933">
    <property type="entry name" value="FLAGELLAR L-RING PROTEIN"/>
    <property type="match status" value="1"/>
</dbReference>
<sequence>MKKCLVVLVILLSGCVAMPEDIESDVEQATTNVDAVEGSTDSSGGLIDMIRRREDPQAGDPAWASIRPQEKPEHYATATGSLFSTSHVQDLYDDTKPRGLGDIVTVMLEEKTQAKKSASADTDKSTDLSMDPLMLGGQDVTIGDRNLSYELSNANKFAGSTSADQSNSLQGSITVEVVEILPNGNLLIRGERWLTLNTGDEYIRLSGTIRPDDITQDNTIPSIRVANARIQYSGTGARQDIQEQGWLARFFNVSI</sequence>
<comment type="similarity">
    <text evidence="3 11">Belongs to the FlgH family.</text>
</comment>
<feature type="signal peptide" evidence="13">
    <location>
        <begin position="1"/>
        <end position="19"/>
    </location>
</feature>
<keyword evidence="7" id="KW-0564">Palmitate</keyword>
<dbReference type="AlphaFoldDB" id="A0A2T3NTH7"/>
<evidence type="ECO:0000256" key="11">
    <source>
        <dbReference type="HAMAP-Rule" id="MF_00415"/>
    </source>
</evidence>
<evidence type="ECO:0000313" key="15">
    <source>
        <dbReference type="Proteomes" id="UP000241771"/>
    </source>
</evidence>
<evidence type="ECO:0000313" key="14">
    <source>
        <dbReference type="EMBL" id="PSW19558.1"/>
    </source>
</evidence>
<dbReference type="PANTHER" id="PTHR34933:SF1">
    <property type="entry name" value="FLAGELLAR L-RING PROTEIN"/>
    <property type="match status" value="1"/>
</dbReference>
<dbReference type="Pfam" id="PF02107">
    <property type="entry name" value="FlgH"/>
    <property type="match status" value="1"/>
</dbReference>
<dbReference type="GO" id="GO:0071973">
    <property type="term" value="P:bacterial-type flagellum-dependent cell motility"/>
    <property type="evidence" value="ECO:0007669"/>
    <property type="project" value="InterPro"/>
</dbReference>
<evidence type="ECO:0000256" key="9">
    <source>
        <dbReference type="ARBA" id="ARBA00023237"/>
    </source>
</evidence>
<keyword evidence="5 11" id="KW-0732">Signal</keyword>
<dbReference type="PROSITE" id="PS51257">
    <property type="entry name" value="PROKAR_LIPOPROTEIN"/>
    <property type="match status" value="1"/>
</dbReference>
<evidence type="ECO:0000256" key="10">
    <source>
        <dbReference type="ARBA" id="ARBA00023288"/>
    </source>
</evidence>
<dbReference type="PRINTS" id="PR01008">
    <property type="entry name" value="FLGLRINGFLGH"/>
</dbReference>
<keyword evidence="14" id="KW-0966">Cell projection</keyword>
<keyword evidence="9 11" id="KW-0998">Cell outer membrane</keyword>
<reference evidence="14 15" key="1">
    <citation type="submission" date="2018-01" db="EMBL/GenBank/DDBJ databases">
        <title>Whole genome sequencing of Histamine producing bacteria.</title>
        <authorList>
            <person name="Butler K."/>
        </authorList>
    </citation>
    <scope>NUCLEOTIDE SEQUENCE [LARGE SCALE GENOMIC DNA]</scope>
    <source>
        <strain evidence="14 15">DSM 100436</strain>
    </source>
</reference>
<feature type="chain" id="PRO_5015487119" description="Flagellar L-ring protein" evidence="13">
    <location>
        <begin position="20"/>
        <end position="255"/>
    </location>
</feature>
<dbReference type="RefSeq" id="WP_107272013.1">
    <property type="nucleotide sequence ID" value="NZ_PYMA01000006.1"/>
</dbReference>
<keyword evidence="15" id="KW-1185">Reference proteome</keyword>
<keyword evidence="14" id="KW-0282">Flagellum</keyword>
<evidence type="ECO:0000256" key="1">
    <source>
        <dbReference type="ARBA" id="ARBA00002591"/>
    </source>
</evidence>
<dbReference type="Proteomes" id="UP000241771">
    <property type="component" value="Unassembled WGS sequence"/>
</dbReference>
<dbReference type="NCBIfam" id="NF001302">
    <property type="entry name" value="PRK00249.1-2"/>
    <property type="match status" value="1"/>
</dbReference>
<dbReference type="HAMAP" id="MF_00415">
    <property type="entry name" value="FlgH"/>
    <property type="match status" value="1"/>
</dbReference>
<dbReference type="GO" id="GO:0009427">
    <property type="term" value="C:bacterial-type flagellum basal body, distal rod, L ring"/>
    <property type="evidence" value="ECO:0007669"/>
    <property type="project" value="InterPro"/>
</dbReference>
<evidence type="ECO:0000256" key="6">
    <source>
        <dbReference type="ARBA" id="ARBA00023136"/>
    </source>
</evidence>
<evidence type="ECO:0000256" key="4">
    <source>
        <dbReference type="ARBA" id="ARBA00011439"/>
    </source>
</evidence>
<evidence type="ECO:0000256" key="2">
    <source>
        <dbReference type="ARBA" id="ARBA00004635"/>
    </source>
</evidence>
<evidence type="ECO:0000256" key="7">
    <source>
        <dbReference type="ARBA" id="ARBA00023139"/>
    </source>
</evidence>
<evidence type="ECO:0000256" key="5">
    <source>
        <dbReference type="ARBA" id="ARBA00022729"/>
    </source>
</evidence>
<dbReference type="InterPro" id="IPR000527">
    <property type="entry name" value="Flag_Lring"/>
</dbReference>
<dbReference type="GO" id="GO:0003774">
    <property type="term" value="F:cytoskeletal motor activity"/>
    <property type="evidence" value="ECO:0007669"/>
    <property type="project" value="InterPro"/>
</dbReference>
<comment type="caution">
    <text evidence="14">The sequence shown here is derived from an EMBL/GenBank/DDBJ whole genome shotgun (WGS) entry which is preliminary data.</text>
</comment>
<evidence type="ECO:0000256" key="12">
    <source>
        <dbReference type="SAM" id="MobiDB-lite"/>
    </source>
</evidence>
<evidence type="ECO:0000256" key="8">
    <source>
        <dbReference type="ARBA" id="ARBA00023143"/>
    </source>
</evidence>
<comment type="subcellular location">
    <subcellularLocation>
        <location evidence="11">Cell outer membrane</location>
        <topology evidence="11">Lipid-anchor</topology>
    </subcellularLocation>
    <subcellularLocation>
        <location evidence="11">Bacterial flagellum basal body</location>
    </subcellularLocation>
    <subcellularLocation>
        <location evidence="2">Membrane</location>
        <topology evidence="2">Lipid-anchor</topology>
    </subcellularLocation>
</comment>
<feature type="region of interest" description="Disordered" evidence="12">
    <location>
        <begin position="112"/>
        <end position="132"/>
    </location>
</feature>
<keyword evidence="6 11" id="KW-0472">Membrane</keyword>
<evidence type="ECO:0000256" key="13">
    <source>
        <dbReference type="SAM" id="SignalP"/>
    </source>
</evidence>
<dbReference type="GO" id="GO:0009279">
    <property type="term" value="C:cell outer membrane"/>
    <property type="evidence" value="ECO:0007669"/>
    <property type="project" value="UniProtKB-SubCell"/>
</dbReference>
<proteinExistence type="inferred from homology"/>
<keyword evidence="14" id="KW-0969">Cilium</keyword>
<organism evidence="14 15">
    <name type="scientific">Photobacterium sanctipauli</name>
    <dbReference type="NCBI Taxonomy" id="1342794"/>
    <lineage>
        <taxon>Bacteria</taxon>
        <taxon>Pseudomonadati</taxon>
        <taxon>Pseudomonadota</taxon>
        <taxon>Gammaproteobacteria</taxon>
        <taxon>Vibrionales</taxon>
        <taxon>Vibrionaceae</taxon>
        <taxon>Photobacterium</taxon>
    </lineage>
</organism>
<accession>A0A2T3NTH7</accession>
<name>A0A2T3NTH7_9GAMM</name>
<evidence type="ECO:0000256" key="3">
    <source>
        <dbReference type="ARBA" id="ARBA00006929"/>
    </source>
</evidence>
<dbReference type="EMBL" id="PYMA01000006">
    <property type="protein sequence ID" value="PSW19558.1"/>
    <property type="molecule type" value="Genomic_DNA"/>
</dbReference>
<keyword evidence="8 11" id="KW-0975">Bacterial flagellum</keyword>
<comment type="function">
    <text evidence="1 11">Assembles around the rod to form the L-ring and probably protects the motor/basal body from shearing forces during rotation.</text>
</comment>
<protein>
    <recommendedName>
        <fullName evidence="11">Flagellar L-ring protein</fullName>
    </recommendedName>
    <alternativeName>
        <fullName evidence="11">Basal body L-ring protein</fullName>
    </alternativeName>
</protein>
<keyword evidence="10 11" id="KW-0449">Lipoprotein</keyword>
<comment type="subunit">
    <text evidence="4 11">The basal body constitutes a major portion of the flagellar organelle and consists of four rings (L,P,S, and M) mounted on a central rod.</text>
</comment>
<gene>
    <name evidence="11" type="primary">flgH</name>
    <name evidence="14" type="ORF">C9I98_11630</name>
</gene>